<feature type="transmembrane region" description="Helical" evidence="6">
    <location>
        <begin position="64"/>
        <end position="88"/>
    </location>
</feature>
<evidence type="ECO:0000313" key="8">
    <source>
        <dbReference type="EMBL" id="SPQ19232.1"/>
    </source>
</evidence>
<feature type="domain" description="Major facilitator superfamily (MFS) profile" evidence="7">
    <location>
        <begin position="63"/>
        <end position="556"/>
    </location>
</feature>
<dbReference type="GO" id="GO:0005886">
    <property type="term" value="C:plasma membrane"/>
    <property type="evidence" value="ECO:0007669"/>
    <property type="project" value="TreeGrafter"/>
</dbReference>
<accession>A0A446B9S2</accession>
<feature type="transmembrane region" description="Helical" evidence="6">
    <location>
        <begin position="364"/>
        <end position="385"/>
    </location>
</feature>
<proteinExistence type="predicted"/>
<feature type="transmembrane region" description="Helical" evidence="6">
    <location>
        <begin position="186"/>
        <end position="205"/>
    </location>
</feature>
<dbReference type="Proteomes" id="UP000289323">
    <property type="component" value="Unassembled WGS sequence"/>
</dbReference>
<feature type="region of interest" description="Disordered" evidence="5">
    <location>
        <begin position="1"/>
        <end position="48"/>
    </location>
</feature>
<dbReference type="InterPro" id="IPR036259">
    <property type="entry name" value="MFS_trans_sf"/>
</dbReference>
<dbReference type="EMBL" id="OUUZ01000001">
    <property type="protein sequence ID" value="SPQ19232.1"/>
    <property type="molecule type" value="Genomic_DNA"/>
</dbReference>
<dbReference type="InterPro" id="IPR011701">
    <property type="entry name" value="MFS"/>
</dbReference>
<feature type="transmembrane region" description="Helical" evidence="6">
    <location>
        <begin position="392"/>
        <end position="411"/>
    </location>
</feature>
<keyword evidence="3 6" id="KW-1133">Transmembrane helix</keyword>
<feature type="transmembrane region" description="Helical" evidence="6">
    <location>
        <begin position="258"/>
        <end position="281"/>
    </location>
</feature>
<feature type="transmembrane region" description="Helical" evidence="6">
    <location>
        <begin position="217"/>
        <end position="237"/>
    </location>
</feature>
<gene>
    <name evidence="8" type="ORF">TT172_LOCUS1651</name>
</gene>
<dbReference type="PANTHER" id="PTHR23501:SF156">
    <property type="entry name" value="TRANSPORTER, PUTATIVE-RELATED"/>
    <property type="match status" value="1"/>
</dbReference>
<dbReference type="InterPro" id="IPR020846">
    <property type="entry name" value="MFS_dom"/>
</dbReference>
<keyword evidence="2 6" id="KW-0812">Transmembrane</keyword>
<feature type="transmembrane region" description="Helical" evidence="6">
    <location>
        <begin position="100"/>
        <end position="117"/>
    </location>
</feature>
<feature type="transmembrane region" description="Helical" evidence="6">
    <location>
        <begin position="417"/>
        <end position="438"/>
    </location>
</feature>
<feature type="transmembrane region" description="Helical" evidence="6">
    <location>
        <begin position="325"/>
        <end position="344"/>
    </location>
</feature>
<name>A0A446B9S2_9PEZI</name>
<dbReference type="GO" id="GO:0022857">
    <property type="term" value="F:transmembrane transporter activity"/>
    <property type="evidence" value="ECO:0007669"/>
    <property type="project" value="InterPro"/>
</dbReference>
<evidence type="ECO:0000256" key="4">
    <source>
        <dbReference type="ARBA" id="ARBA00023136"/>
    </source>
</evidence>
<feature type="transmembrane region" description="Helical" evidence="6">
    <location>
        <begin position="287"/>
        <end position="305"/>
    </location>
</feature>
<comment type="subcellular location">
    <subcellularLocation>
        <location evidence="1">Membrane</location>
        <topology evidence="1">Multi-pass membrane protein</topology>
    </subcellularLocation>
</comment>
<evidence type="ECO:0000256" key="3">
    <source>
        <dbReference type="ARBA" id="ARBA00022989"/>
    </source>
</evidence>
<reference evidence="8 9" key="1">
    <citation type="submission" date="2018-04" db="EMBL/GenBank/DDBJ databases">
        <authorList>
            <person name="Huttner S."/>
            <person name="Dainat J."/>
        </authorList>
    </citation>
    <scope>NUCLEOTIDE SEQUENCE [LARGE SCALE GENOMIC DNA]</scope>
</reference>
<dbReference type="PROSITE" id="PS50850">
    <property type="entry name" value="MFS"/>
    <property type="match status" value="1"/>
</dbReference>
<evidence type="ECO:0000256" key="2">
    <source>
        <dbReference type="ARBA" id="ARBA00022692"/>
    </source>
</evidence>
<keyword evidence="4 6" id="KW-0472">Membrane</keyword>
<dbReference type="PANTHER" id="PTHR23501">
    <property type="entry name" value="MAJOR FACILITATOR SUPERFAMILY"/>
    <property type="match status" value="1"/>
</dbReference>
<feature type="transmembrane region" description="Helical" evidence="6">
    <location>
        <begin position="532"/>
        <end position="551"/>
    </location>
</feature>
<feature type="transmembrane region" description="Helical" evidence="6">
    <location>
        <begin position="129"/>
        <end position="147"/>
    </location>
</feature>
<evidence type="ECO:0000256" key="6">
    <source>
        <dbReference type="SAM" id="Phobius"/>
    </source>
</evidence>
<organism evidence="8 9">
    <name type="scientific">Thermothielavioides terrestris</name>
    <dbReference type="NCBI Taxonomy" id="2587410"/>
    <lineage>
        <taxon>Eukaryota</taxon>
        <taxon>Fungi</taxon>
        <taxon>Dikarya</taxon>
        <taxon>Ascomycota</taxon>
        <taxon>Pezizomycotina</taxon>
        <taxon>Sordariomycetes</taxon>
        <taxon>Sordariomycetidae</taxon>
        <taxon>Sordariales</taxon>
        <taxon>Chaetomiaceae</taxon>
        <taxon>Thermothielavioides</taxon>
    </lineage>
</organism>
<evidence type="ECO:0000256" key="5">
    <source>
        <dbReference type="SAM" id="MobiDB-lite"/>
    </source>
</evidence>
<dbReference type="PRINTS" id="PR01036">
    <property type="entry name" value="TCRTETB"/>
</dbReference>
<evidence type="ECO:0000256" key="1">
    <source>
        <dbReference type="ARBA" id="ARBA00004141"/>
    </source>
</evidence>
<evidence type="ECO:0000259" key="7">
    <source>
        <dbReference type="PROSITE" id="PS50850"/>
    </source>
</evidence>
<dbReference type="SUPFAM" id="SSF103473">
    <property type="entry name" value="MFS general substrate transporter"/>
    <property type="match status" value="1"/>
</dbReference>
<protein>
    <submittedName>
        <fullName evidence="8">A5f68386-75fe-499b-9b4a-19357030839b</fullName>
    </submittedName>
</protein>
<feature type="transmembrane region" description="Helical" evidence="6">
    <location>
        <begin position="450"/>
        <end position="471"/>
    </location>
</feature>
<dbReference type="Gene3D" id="1.20.1250.20">
    <property type="entry name" value="MFS general substrate transporter like domains"/>
    <property type="match status" value="1"/>
</dbReference>
<dbReference type="Pfam" id="PF07690">
    <property type="entry name" value="MFS_1"/>
    <property type="match status" value="1"/>
</dbReference>
<evidence type="ECO:0000313" key="9">
    <source>
        <dbReference type="Proteomes" id="UP000289323"/>
    </source>
</evidence>
<sequence>MDPQPSHACGDNPAPPEAQPQEKHGENGGSNANPDQEAQLPSGHADAATNANGNKKSLAFHLSFVGIALVAFLFSLDATTQAVALPVIADQLGGTTLQSFWANIGYLLCVVVTQPLYTAVSDVFGRKPTLYFGLVLFAVGSLVFAVARGMITVVAGRVLQGIGGGGMDLMAEVIVADMTTLQERSLYLGLLAIPTAVGSILGPTQGALFTTNVSWRWIGWFNLPILAAAFLLLLFFLRLRPVDSSIAIKLKRVDWAGAGLSLVGVALLVVPLSWAGALYPWKSWETIAPLVVGILLVLAFLLYEFKVPKAPIFPLRLFRSRTANLTLLGNFIQGASLYSLLQYLPLFLQAVTVNTALGSAIKLLPTSVTSVVFAVGGVIMVGVIGKGYRWPIRAYWLLLTLGSGLLGLSGVNTPTSMLLGLPVLWGAAIGALMRLLHLPMQASVSDVNDTGLVIGLLLVIRQLGGVVGLALSSTIFNSVFTSSINHLELPDSLATVRDASQAIAFIPQLRSLNVPADVLGPVLQAYAASMRAVFYTMTGLSAAGLFTSLFIEDVSLKRTELGRQRFEH</sequence>
<dbReference type="AlphaFoldDB" id="A0A446B9S2"/>